<organism evidence="1 2">
    <name type="scientific">Lithospermum erythrorhizon</name>
    <name type="common">Purple gromwell</name>
    <name type="synonym">Lithospermum officinale var. erythrorhizon</name>
    <dbReference type="NCBI Taxonomy" id="34254"/>
    <lineage>
        <taxon>Eukaryota</taxon>
        <taxon>Viridiplantae</taxon>
        <taxon>Streptophyta</taxon>
        <taxon>Embryophyta</taxon>
        <taxon>Tracheophyta</taxon>
        <taxon>Spermatophyta</taxon>
        <taxon>Magnoliopsida</taxon>
        <taxon>eudicotyledons</taxon>
        <taxon>Gunneridae</taxon>
        <taxon>Pentapetalae</taxon>
        <taxon>asterids</taxon>
        <taxon>lamiids</taxon>
        <taxon>Boraginales</taxon>
        <taxon>Boraginaceae</taxon>
        <taxon>Boraginoideae</taxon>
        <taxon>Lithospermeae</taxon>
        <taxon>Lithospermum</taxon>
    </lineage>
</organism>
<name>A0AAV3Q4C4_LITER</name>
<accession>A0AAV3Q4C4</accession>
<reference evidence="1 2" key="1">
    <citation type="submission" date="2024-01" db="EMBL/GenBank/DDBJ databases">
        <title>The complete chloroplast genome sequence of Lithospermum erythrorhizon: insights into the phylogenetic relationship among Boraginaceae species and the maternal lineages of purple gromwells.</title>
        <authorList>
            <person name="Okada T."/>
            <person name="Watanabe K."/>
        </authorList>
    </citation>
    <scope>NUCLEOTIDE SEQUENCE [LARGE SCALE GENOMIC DNA]</scope>
</reference>
<dbReference type="AlphaFoldDB" id="A0AAV3Q4C4"/>
<proteinExistence type="predicted"/>
<gene>
    <name evidence="1" type="ORF">LIER_14991</name>
</gene>
<comment type="caution">
    <text evidence="1">The sequence shown here is derived from an EMBL/GenBank/DDBJ whole genome shotgun (WGS) entry which is preliminary data.</text>
</comment>
<evidence type="ECO:0000313" key="1">
    <source>
        <dbReference type="EMBL" id="GAA0157806.1"/>
    </source>
</evidence>
<dbReference type="EMBL" id="BAABME010003190">
    <property type="protein sequence ID" value="GAA0157806.1"/>
    <property type="molecule type" value="Genomic_DNA"/>
</dbReference>
<protein>
    <submittedName>
        <fullName evidence="1">Uncharacterized protein</fullName>
    </submittedName>
</protein>
<sequence length="81" mass="9827">MAWLIQRLTEQIVDNVMEQLKERLLHLRGEAPVVSSFVREDGEETYTHTPLARRTTSPGRVNRVFMRFRHLRRQRRLRRQT</sequence>
<dbReference type="Proteomes" id="UP001454036">
    <property type="component" value="Unassembled WGS sequence"/>
</dbReference>
<keyword evidence="2" id="KW-1185">Reference proteome</keyword>
<evidence type="ECO:0000313" key="2">
    <source>
        <dbReference type="Proteomes" id="UP001454036"/>
    </source>
</evidence>